<dbReference type="EMBL" id="OZ023718">
    <property type="protein sequence ID" value="CAK9867266.1"/>
    <property type="molecule type" value="Genomic_DNA"/>
</dbReference>
<accession>A0ABP1AY91</accession>
<feature type="compositionally biased region" description="Polar residues" evidence="1">
    <location>
        <begin position="54"/>
        <end position="64"/>
    </location>
</feature>
<name>A0ABP1AY91_9BRYO</name>
<protein>
    <submittedName>
        <fullName evidence="2">Uncharacterized protein</fullName>
    </submittedName>
</protein>
<evidence type="ECO:0000256" key="1">
    <source>
        <dbReference type="SAM" id="MobiDB-lite"/>
    </source>
</evidence>
<gene>
    <name evidence="2" type="ORF">CSSPJE1EN2_LOCUS10261</name>
</gene>
<sequence length="74" mass="8292">MAADGEERVLITTQQIVRSLGTTDTAMTDNMLQILSNFDHKFSSMNDKPKKLEFSTSHEVGTTTIDEDLQSKRS</sequence>
<dbReference type="Proteomes" id="UP001497522">
    <property type="component" value="Chromosome 17"/>
</dbReference>
<evidence type="ECO:0000313" key="2">
    <source>
        <dbReference type="EMBL" id="CAK9867266.1"/>
    </source>
</evidence>
<organism evidence="2 3">
    <name type="scientific">Sphagnum jensenii</name>
    <dbReference type="NCBI Taxonomy" id="128206"/>
    <lineage>
        <taxon>Eukaryota</taxon>
        <taxon>Viridiplantae</taxon>
        <taxon>Streptophyta</taxon>
        <taxon>Embryophyta</taxon>
        <taxon>Bryophyta</taxon>
        <taxon>Sphagnophytina</taxon>
        <taxon>Sphagnopsida</taxon>
        <taxon>Sphagnales</taxon>
        <taxon>Sphagnaceae</taxon>
        <taxon>Sphagnum</taxon>
    </lineage>
</organism>
<proteinExistence type="predicted"/>
<keyword evidence="3" id="KW-1185">Reference proteome</keyword>
<evidence type="ECO:0000313" key="3">
    <source>
        <dbReference type="Proteomes" id="UP001497522"/>
    </source>
</evidence>
<feature type="region of interest" description="Disordered" evidence="1">
    <location>
        <begin position="53"/>
        <end position="74"/>
    </location>
</feature>
<reference evidence="2" key="1">
    <citation type="submission" date="2024-03" db="EMBL/GenBank/DDBJ databases">
        <authorList>
            <consortium name="ELIXIR-Norway"/>
            <consortium name="Elixir Norway"/>
        </authorList>
    </citation>
    <scope>NUCLEOTIDE SEQUENCE</scope>
</reference>